<evidence type="ECO:0000313" key="4">
    <source>
        <dbReference type="Proteomes" id="UP000054705"/>
    </source>
</evidence>
<proteinExistence type="inferred from homology"/>
<dbReference type="InterPro" id="IPR005531">
    <property type="entry name" value="Asp23"/>
</dbReference>
<dbReference type="AlphaFoldDB" id="A0A124FZB1"/>
<reference evidence="4" key="1">
    <citation type="journal article" date="2015" name="MBio">
        <title>Genome-Resolved Metagenomic Analysis Reveals Roles for Candidate Phyla and Other Microbial Community Members in Biogeochemical Transformations in Oil Reservoirs.</title>
        <authorList>
            <person name="Hu P."/>
            <person name="Tom L."/>
            <person name="Singh A."/>
            <person name="Thomas B.C."/>
            <person name="Baker B.J."/>
            <person name="Piceno Y.M."/>
            <person name="Andersen G.L."/>
            <person name="Banfield J.F."/>
        </authorList>
    </citation>
    <scope>NUCLEOTIDE SEQUENCE [LARGE SCALE GENOMIC DNA]</scope>
</reference>
<protein>
    <recommendedName>
        <fullName evidence="5">Alkaline shock response membrane anchor protein AmaP</fullName>
    </recommendedName>
</protein>
<dbReference type="Pfam" id="PF03780">
    <property type="entry name" value="Asp23"/>
    <property type="match status" value="1"/>
</dbReference>
<feature type="transmembrane region" description="Helical" evidence="2">
    <location>
        <begin position="48"/>
        <end position="65"/>
    </location>
</feature>
<feature type="transmembrane region" description="Helical" evidence="2">
    <location>
        <begin position="7"/>
        <end position="28"/>
    </location>
</feature>
<evidence type="ECO:0008006" key="5">
    <source>
        <dbReference type="Google" id="ProtNLM"/>
    </source>
</evidence>
<keyword evidence="2" id="KW-0812">Transmembrane</keyword>
<dbReference type="Proteomes" id="UP000054705">
    <property type="component" value="Unassembled WGS sequence"/>
</dbReference>
<comment type="caution">
    <text evidence="3">The sequence shown here is derived from an EMBL/GenBank/DDBJ whole genome shotgun (WGS) entry which is preliminary data.</text>
</comment>
<keyword evidence="2" id="KW-1133">Transmembrane helix</keyword>
<evidence type="ECO:0000256" key="2">
    <source>
        <dbReference type="SAM" id="Phobius"/>
    </source>
</evidence>
<evidence type="ECO:0000256" key="1">
    <source>
        <dbReference type="ARBA" id="ARBA00005721"/>
    </source>
</evidence>
<keyword evidence="2" id="KW-0472">Membrane</keyword>
<dbReference type="EMBL" id="LGGS01000016">
    <property type="protein sequence ID" value="KUK83770.1"/>
    <property type="molecule type" value="Genomic_DNA"/>
</dbReference>
<name>A0A124FZB1_9FIRM</name>
<accession>A0A124FZB1</accession>
<gene>
    <name evidence="3" type="ORF">XD97_0101</name>
</gene>
<dbReference type="NCBIfam" id="NF033218">
    <property type="entry name" value="anchor_AmaP"/>
    <property type="match status" value="1"/>
</dbReference>
<comment type="similarity">
    <text evidence="1">Belongs to the asp23 family.</text>
</comment>
<evidence type="ECO:0000313" key="3">
    <source>
        <dbReference type="EMBL" id="KUK83770.1"/>
    </source>
</evidence>
<organism evidence="3 4">
    <name type="scientific">Pelotomaculum thermopropionicum</name>
    <dbReference type="NCBI Taxonomy" id="110500"/>
    <lineage>
        <taxon>Bacteria</taxon>
        <taxon>Bacillati</taxon>
        <taxon>Bacillota</taxon>
        <taxon>Clostridia</taxon>
        <taxon>Eubacteriales</taxon>
        <taxon>Desulfotomaculaceae</taxon>
        <taxon>Pelotomaculum</taxon>
    </lineage>
</organism>
<sequence length="176" mass="19652">MGLFDRALLAVYACFLTVVFLIFSAVMMGWTSPVLLFRGFYYPGRPDVVWALIVVLILAGVRLFWVSVRKPKGRHVVLTERNLGQIKLSLQAIENLVEKVVSQIDGVKEIKPRIFSIPQGIGIQIRASVAPDVNIPEVSAEIQDRVKERVFEVTGLSVGTVKVLIENIAVKRPRVE</sequence>